<evidence type="ECO:0000313" key="1">
    <source>
        <dbReference type="EMBL" id="AOZ50840.1"/>
    </source>
</evidence>
<reference evidence="1 2" key="1">
    <citation type="submission" date="2016-10" db="EMBL/GenBank/DDBJ databases">
        <title>Chromobacterium muskegensis sp. nov., an insecticidal bacterium isolated from Sphagnum bogs.</title>
        <authorList>
            <person name="Sparks M.E."/>
            <person name="Blackburn M.B."/>
            <person name="Gundersen-Rindal D.E."/>
            <person name="Mitchell A."/>
            <person name="Farrar R."/>
            <person name="Kuhar D."/>
        </authorList>
    </citation>
    <scope>NUCLEOTIDE SEQUENCE [LARGE SCALE GENOMIC DNA]</scope>
    <source>
        <strain evidence="1 2">21-1</strain>
    </source>
</reference>
<protein>
    <submittedName>
        <fullName evidence="1">Uncharacterized protein</fullName>
    </submittedName>
</protein>
<dbReference type="KEGG" id="cvc:BKX93_13125"/>
<gene>
    <name evidence="1" type="ORF">BKX93_13125</name>
</gene>
<evidence type="ECO:0000313" key="2">
    <source>
        <dbReference type="Proteomes" id="UP000178776"/>
    </source>
</evidence>
<accession>A0A1D9LHV5</accession>
<dbReference type="STRING" id="1108595.BKX93_13125"/>
<dbReference type="EMBL" id="CP017707">
    <property type="protein sequence ID" value="AOZ50840.1"/>
    <property type="molecule type" value="Genomic_DNA"/>
</dbReference>
<proteinExistence type="predicted"/>
<name>A0A1D9LHV5_9NEIS</name>
<dbReference type="RefSeq" id="WP_070980146.1">
    <property type="nucleotide sequence ID" value="NZ_CP017707.1"/>
</dbReference>
<organism evidence="1 2">
    <name type="scientific">Chromobacterium vaccinii</name>
    <dbReference type="NCBI Taxonomy" id="1108595"/>
    <lineage>
        <taxon>Bacteria</taxon>
        <taxon>Pseudomonadati</taxon>
        <taxon>Pseudomonadota</taxon>
        <taxon>Betaproteobacteria</taxon>
        <taxon>Neisseriales</taxon>
        <taxon>Chromobacteriaceae</taxon>
        <taxon>Chromobacterium</taxon>
    </lineage>
</organism>
<dbReference type="Proteomes" id="UP000178776">
    <property type="component" value="Chromosome"/>
</dbReference>
<dbReference type="GeneID" id="68842152"/>
<sequence>MRTFRLHLGNGFEHTFTCSQNAKLTFLVNGSPADCSVFDMTDAGAPTLLSQQKSISPGNISRPVSLKANTRYKAQINPHGDPKLSHATINW</sequence>
<dbReference type="AlphaFoldDB" id="A0A1D9LHV5"/>